<feature type="compositionally biased region" description="Low complexity" evidence="1">
    <location>
        <begin position="130"/>
        <end position="157"/>
    </location>
</feature>
<dbReference type="Pfam" id="PF03101">
    <property type="entry name" value="FAR1"/>
    <property type="match status" value="1"/>
</dbReference>
<name>A0AAW1NHQ2_SAPOF</name>
<evidence type="ECO:0000256" key="1">
    <source>
        <dbReference type="SAM" id="MobiDB-lite"/>
    </source>
</evidence>
<feature type="domain" description="MULE transposase" evidence="3">
    <location>
        <begin position="326"/>
        <end position="419"/>
    </location>
</feature>
<proteinExistence type="predicted"/>
<feature type="domain" description="FAR1" evidence="2">
    <location>
        <begin position="77"/>
        <end position="130"/>
    </location>
</feature>
<gene>
    <name evidence="4" type="ORF">RND81_01G100100</name>
</gene>
<comment type="caution">
    <text evidence="4">The sequence shown here is derived from an EMBL/GenBank/DDBJ whole genome shotgun (WGS) entry which is preliminary data.</text>
</comment>
<evidence type="ECO:0000259" key="3">
    <source>
        <dbReference type="Pfam" id="PF10551"/>
    </source>
</evidence>
<protein>
    <recommendedName>
        <fullName evidence="6">Protein FAR1-RELATED SEQUENCE</fullName>
    </recommendedName>
</protein>
<evidence type="ECO:0000259" key="2">
    <source>
        <dbReference type="Pfam" id="PF03101"/>
    </source>
</evidence>
<dbReference type="PANTHER" id="PTHR47718:SF18">
    <property type="entry name" value="PROTEIN FAR1-RELATED SEQUENCE 5-LIKE"/>
    <property type="match status" value="1"/>
</dbReference>
<dbReference type="Proteomes" id="UP001443914">
    <property type="component" value="Unassembled WGS sequence"/>
</dbReference>
<dbReference type="PANTHER" id="PTHR47718">
    <property type="entry name" value="OS01G0519700 PROTEIN"/>
    <property type="match status" value="1"/>
</dbReference>
<organism evidence="4 5">
    <name type="scientific">Saponaria officinalis</name>
    <name type="common">Common soapwort</name>
    <name type="synonym">Lychnis saponaria</name>
    <dbReference type="NCBI Taxonomy" id="3572"/>
    <lineage>
        <taxon>Eukaryota</taxon>
        <taxon>Viridiplantae</taxon>
        <taxon>Streptophyta</taxon>
        <taxon>Embryophyta</taxon>
        <taxon>Tracheophyta</taxon>
        <taxon>Spermatophyta</taxon>
        <taxon>Magnoliopsida</taxon>
        <taxon>eudicotyledons</taxon>
        <taxon>Gunneridae</taxon>
        <taxon>Pentapetalae</taxon>
        <taxon>Caryophyllales</taxon>
        <taxon>Caryophyllaceae</taxon>
        <taxon>Caryophylleae</taxon>
        <taxon>Saponaria</taxon>
    </lineage>
</organism>
<dbReference type="EMBL" id="JBDFQZ010000001">
    <property type="protein sequence ID" value="KAK9756470.1"/>
    <property type="molecule type" value="Genomic_DNA"/>
</dbReference>
<reference evidence="4" key="1">
    <citation type="submission" date="2024-03" db="EMBL/GenBank/DDBJ databases">
        <title>WGS assembly of Saponaria officinalis var. Norfolk2.</title>
        <authorList>
            <person name="Jenkins J."/>
            <person name="Shu S."/>
            <person name="Grimwood J."/>
            <person name="Barry K."/>
            <person name="Goodstein D."/>
            <person name="Schmutz J."/>
            <person name="Leebens-Mack J."/>
            <person name="Osbourn A."/>
        </authorList>
    </citation>
    <scope>NUCLEOTIDE SEQUENCE [LARGE SCALE GENOMIC DNA]</scope>
    <source>
        <strain evidence="4">JIC</strain>
    </source>
</reference>
<feature type="region of interest" description="Disordered" evidence="1">
    <location>
        <begin position="114"/>
        <end position="169"/>
    </location>
</feature>
<evidence type="ECO:0000313" key="5">
    <source>
        <dbReference type="Proteomes" id="UP001443914"/>
    </source>
</evidence>
<evidence type="ECO:0000313" key="4">
    <source>
        <dbReference type="EMBL" id="KAK9756470.1"/>
    </source>
</evidence>
<dbReference type="AlphaFoldDB" id="A0AAW1NHQ2"/>
<dbReference type="InterPro" id="IPR004330">
    <property type="entry name" value="FAR1_DNA_bnd_dom"/>
</dbReference>
<dbReference type="Pfam" id="PF10551">
    <property type="entry name" value="MULE"/>
    <property type="match status" value="1"/>
</dbReference>
<sequence length="432" mass="49516">MLRNLERRKEGLFWEVQIWVSTEVHTPTVPSEVHFRLTPSLELSYTPGGSDLWVRKIEMEFTPKVGMLFKTVKEGTDFYQIYALACGFKSRLSTAKTFRDGKIRTNAIVCNRQGFKERRKKPAPSTKNRNTASSSENSNTAPSTENSNTENSNTGPGNNPPPKDPKKTKITRFGCRAWMKLVYDPKQECYFVKEFVEGHNHTLCSVRNREFQKLSKNLSLYHKQTILDHSKVNIGPTQTYRICKEYVDGYSNIGASLAAFKNFQRDVKGFIGSKDGQLFVDTLQKLSDTHKGFYYAYDKNNEDNLTKVFWCDAQARKNYPLFGDTISYDPTYGKNKYCLVFTPLNGVDNHKKSITFGAALLSNEDEQSFRWVFTKFLTAMGNKEPQCILTDQDPAIKNAVPAVFKQAHHRFCMWHIMQKLNDKVGQTISKET</sequence>
<keyword evidence="5" id="KW-1185">Reference proteome</keyword>
<evidence type="ECO:0008006" key="6">
    <source>
        <dbReference type="Google" id="ProtNLM"/>
    </source>
</evidence>
<accession>A0AAW1NHQ2</accession>
<dbReference type="InterPro" id="IPR018289">
    <property type="entry name" value="MULE_transposase_dom"/>
</dbReference>